<protein>
    <submittedName>
        <fullName evidence="7">DEAD/DEAH box helicase</fullName>
    </submittedName>
</protein>
<accession>A0ABV9PX24</accession>
<dbReference type="PANTHER" id="PTHR12131">
    <property type="entry name" value="ATP-DEPENDENT RNA AND DNA HELICASE"/>
    <property type="match status" value="1"/>
</dbReference>
<dbReference type="InterPro" id="IPR003593">
    <property type="entry name" value="AAA+_ATPase"/>
</dbReference>
<reference evidence="8" key="1">
    <citation type="journal article" date="2019" name="Int. J. Syst. Evol. Microbiol.">
        <title>The Global Catalogue of Microorganisms (GCM) 10K type strain sequencing project: providing services to taxonomists for standard genome sequencing and annotation.</title>
        <authorList>
            <consortium name="The Broad Institute Genomics Platform"/>
            <consortium name="The Broad Institute Genome Sequencing Center for Infectious Disease"/>
            <person name="Wu L."/>
            <person name="Ma J."/>
        </authorList>
    </citation>
    <scope>NUCLEOTIDE SEQUENCE [LARGE SCALE GENOMIC DNA]</scope>
    <source>
        <strain evidence="8">JCM 11882</strain>
    </source>
</reference>
<keyword evidence="8" id="KW-1185">Reference proteome</keyword>
<dbReference type="Pfam" id="PF00271">
    <property type="entry name" value="Helicase_C"/>
    <property type="match status" value="1"/>
</dbReference>
<dbReference type="InterPro" id="IPR014001">
    <property type="entry name" value="Helicase_ATP-bd"/>
</dbReference>
<dbReference type="SMART" id="SM00382">
    <property type="entry name" value="AAA"/>
    <property type="match status" value="1"/>
</dbReference>
<dbReference type="InterPro" id="IPR050699">
    <property type="entry name" value="RNA-DNA_Helicase"/>
</dbReference>
<keyword evidence="2" id="KW-0378">Hydrolase</keyword>
<dbReference type="PROSITE" id="PS51192">
    <property type="entry name" value="HELICASE_ATP_BIND_1"/>
    <property type="match status" value="1"/>
</dbReference>
<gene>
    <name evidence="7" type="ORF">ACFO7U_14180</name>
</gene>
<evidence type="ECO:0000256" key="1">
    <source>
        <dbReference type="ARBA" id="ARBA00022741"/>
    </source>
</evidence>
<keyword evidence="4" id="KW-0067">ATP-binding</keyword>
<dbReference type="Pfam" id="PF26090">
    <property type="entry name" value="SH3_HelY"/>
    <property type="match status" value="1"/>
</dbReference>
<feature type="domain" description="Helicase ATP-binding" evidence="5">
    <location>
        <begin position="39"/>
        <end position="197"/>
    </location>
</feature>
<dbReference type="InterPro" id="IPR011545">
    <property type="entry name" value="DEAD/DEAH_box_helicase_dom"/>
</dbReference>
<dbReference type="GO" id="GO:0004386">
    <property type="term" value="F:helicase activity"/>
    <property type="evidence" value="ECO:0007669"/>
    <property type="project" value="UniProtKB-KW"/>
</dbReference>
<dbReference type="RefSeq" id="WP_344996031.1">
    <property type="nucleotide sequence ID" value="NZ_BAABCD010000054.1"/>
</dbReference>
<dbReference type="Proteomes" id="UP001595836">
    <property type="component" value="Unassembled WGS sequence"/>
</dbReference>
<dbReference type="Pfam" id="PF00270">
    <property type="entry name" value="DEAD"/>
    <property type="match status" value="1"/>
</dbReference>
<dbReference type="SUPFAM" id="SSF52540">
    <property type="entry name" value="P-loop containing nucleoside triphosphate hydrolases"/>
    <property type="match status" value="1"/>
</dbReference>
<dbReference type="InterPro" id="IPR058621">
    <property type="entry name" value="SH3_HelY"/>
</dbReference>
<dbReference type="SMART" id="SM00490">
    <property type="entry name" value="HELICc"/>
    <property type="match status" value="1"/>
</dbReference>
<dbReference type="Gene3D" id="3.40.50.300">
    <property type="entry name" value="P-loop containing nucleotide triphosphate hydrolases"/>
    <property type="match status" value="2"/>
</dbReference>
<comment type="caution">
    <text evidence="7">The sequence shown here is derived from an EMBL/GenBank/DDBJ whole genome shotgun (WGS) entry which is preliminary data.</text>
</comment>
<evidence type="ECO:0000256" key="2">
    <source>
        <dbReference type="ARBA" id="ARBA00022801"/>
    </source>
</evidence>
<dbReference type="PANTHER" id="PTHR12131:SF1">
    <property type="entry name" value="ATP-DEPENDENT RNA HELICASE SUPV3L1, MITOCHONDRIAL-RELATED"/>
    <property type="match status" value="1"/>
</dbReference>
<dbReference type="SMART" id="SM00487">
    <property type="entry name" value="DEXDc"/>
    <property type="match status" value="1"/>
</dbReference>
<dbReference type="EMBL" id="JBHSHP010000055">
    <property type="protein sequence ID" value="MFC4755916.1"/>
    <property type="molecule type" value="Genomic_DNA"/>
</dbReference>
<dbReference type="CDD" id="cd18795">
    <property type="entry name" value="SF2_C_Ski2"/>
    <property type="match status" value="1"/>
</dbReference>
<keyword evidence="3 7" id="KW-0347">Helicase</keyword>
<organism evidence="7 8">
    <name type="scientific">Dietzia aurantiaca</name>
    <dbReference type="NCBI Taxonomy" id="983873"/>
    <lineage>
        <taxon>Bacteria</taxon>
        <taxon>Bacillati</taxon>
        <taxon>Actinomycetota</taxon>
        <taxon>Actinomycetes</taxon>
        <taxon>Mycobacteriales</taxon>
        <taxon>Dietziaceae</taxon>
        <taxon>Dietzia</taxon>
    </lineage>
</organism>
<dbReference type="InterPro" id="IPR027417">
    <property type="entry name" value="P-loop_NTPase"/>
</dbReference>
<sequence>MTTSPDIAGPDEGDHSGELLDSFLSGEGFTPDPFQLESFTALDAGRNLLVSAPTGSGKTLVGEYAAYRALAGGGRCFYTTPIKALSNQKFRQFRERFGPENVGLLTGDHSIDADAPIVVMTTEVLRNMIYSGSSALHDLDCVVMDEIHYLGDRSRGVVWEEIILTLDPAVRLVGLSATLSNTDELGDWITEIRGDTAVVLSDHRPVPLAHMLYTDGDLVPVRAAAEPRRRTRAGYHDERVAPRQGAQWARRRDVIDKLDDERLLPAIYFVFSRAGCDGAVAQMRRARLRLTTGEESRRIASHVDAACAPVPQHDLEALDYPAFRAGLVSGIAAHHAGMLPLFRTVVEELFSAGLIKVVFATETLALGIHMPARAVVLEKTTKFNGDTHAMLTSSEYSQITGRAGRRGIDTKGTAVVLSQPDLDLDALAALVDTPRFPLHSAFAPDYSMAVNLVEQRGVDEATSLIGRSFAQFQTDRTLVSRSRAIKRRADERDRLRATLVEAGGDEELDEYMAARSNLSRLERKVEKSSRDDRLSAVRAAMLKQTAGSVITVGRKRYGIVATVLQVRTDIRSDPALLCLTDTGWTGWLHQHDFSVPPVPVGRVDLPRGRRKLDGRAKRALVQRMEHLRGKAKGRMKNSGGKPVRKDPRIAAARRALRQHPLHDDPGIDKLARLHERWAKADADVAALTAEVDADSDSLARRFRRIVELLQQLGYLEENEGALRATDAGRLLAGVHTEQDLFVAECLRRGVWRGLDPAGLAAVIATVVAHPRSESAVREPSDETLRTALADTERVASDVAGVERAHRLPATPDLDAGLAPVLHHWVSGGALSSILAASWQEGVELTAGDFVRSARLVVDVLAQVGQVAEPDLARTARSAVGSLRRGVVLDHMA</sequence>
<keyword evidence="1" id="KW-0547">Nucleotide-binding</keyword>
<evidence type="ECO:0000256" key="4">
    <source>
        <dbReference type="ARBA" id="ARBA00022840"/>
    </source>
</evidence>
<evidence type="ECO:0000313" key="8">
    <source>
        <dbReference type="Proteomes" id="UP001595836"/>
    </source>
</evidence>
<evidence type="ECO:0000313" key="7">
    <source>
        <dbReference type="EMBL" id="MFC4755916.1"/>
    </source>
</evidence>
<dbReference type="Pfam" id="PF08148">
    <property type="entry name" value="DSHCT"/>
    <property type="match status" value="1"/>
</dbReference>
<feature type="domain" description="Helicase C-terminal" evidence="6">
    <location>
        <begin position="250"/>
        <end position="449"/>
    </location>
</feature>
<evidence type="ECO:0000259" key="5">
    <source>
        <dbReference type="PROSITE" id="PS51192"/>
    </source>
</evidence>
<dbReference type="InterPro" id="IPR012961">
    <property type="entry name" value="Ski2/MTR4_C"/>
</dbReference>
<dbReference type="InterPro" id="IPR001650">
    <property type="entry name" value="Helicase_C-like"/>
</dbReference>
<evidence type="ECO:0000259" key="6">
    <source>
        <dbReference type="PROSITE" id="PS51194"/>
    </source>
</evidence>
<dbReference type="PROSITE" id="PS51194">
    <property type="entry name" value="HELICASE_CTER"/>
    <property type="match status" value="1"/>
</dbReference>
<dbReference type="SMART" id="SM01142">
    <property type="entry name" value="DSHCT"/>
    <property type="match status" value="1"/>
</dbReference>
<evidence type="ECO:0000256" key="3">
    <source>
        <dbReference type="ARBA" id="ARBA00022806"/>
    </source>
</evidence>
<proteinExistence type="predicted"/>
<dbReference type="Gene3D" id="1.10.3380.30">
    <property type="match status" value="1"/>
</dbReference>
<name>A0ABV9PX24_9ACTN</name>